<dbReference type="Ensembl" id="ENSGALT00010023253.1">
    <property type="protein sequence ID" value="ENSGALP00010013452.1"/>
    <property type="gene ID" value="ENSGALG00010009734.1"/>
</dbReference>
<reference evidence="1" key="3">
    <citation type="submission" date="2025-09" db="UniProtKB">
        <authorList>
            <consortium name="Ensembl"/>
        </authorList>
    </citation>
    <scope>IDENTIFICATION</scope>
    <source>
        <strain evidence="1">broiler</strain>
    </source>
</reference>
<organism evidence="1 2">
    <name type="scientific">Gallus gallus</name>
    <name type="common">Chicken</name>
    <dbReference type="NCBI Taxonomy" id="9031"/>
    <lineage>
        <taxon>Eukaryota</taxon>
        <taxon>Metazoa</taxon>
        <taxon>Chordata</taxon>
        <taxon>Craniata</taxon>
        <taxon>Vertebrata</taxon>
        <taxon>Euteleostomi</taxon>
        <taxon>Archelosauria</taxon>
        <taxon>Archosauria</taxon>
        <taxon>Dinosauria</taxon>
        <taxon>Saurischia</taxon>
        <taxon>Theropoda</taxon>
        <taxon>Coelurosauria</taxon>
        <taxon>Aves</taxon>
        <taxon>Neognathae</taxon>
        <taxon>Galloanserae</taxon>
        <taxon>Galliformes</taxon>
        <taxon>Phasianidae</taxon>
        <taxon>Phasianinae</taxon>
        <taxon>Gallus</taxon>
    </lineage>
</organism>
<evidence type="ECO:0000313" key="2">
    <source>
        <dbReference type="Proteomes" id="UP000000539"/>
    </source>
</evidence>
<dbReference type="Proteomes" id="UP000000539">
    <property type="component" value="Chromosome Z"/>
</dbReference>
<accession>A0A8V0Y7A5</accession>
<protein>
    <submittedName>
        <fullName evidence="1">Uncharacterized protein</fullName>
    </submittedName>
</protein>
<sequence>IGAIEYLPADRQGSSLDYFINSHSLRERMRNFSSTCRDLQIELPYCEGNENYFFTITIGFYKPRM</sequence>
<name>A0A8V0Y7A5_CHICK</name>
<proteinExistence type="predicted"/>
<reference evidence="1" key="1">
    <citation type="submission" date="2020-11" db="EMBL/GenBank/DDBJ databases">
        <title>Gallus gallus (Chicken) genome, bGalGal1, GRCg7b, maternal haplotype autosomes + Z &amp; W.</title>
        <authorList>
            <person name="Warren W."/>
            <person name="Formenti G."/>
            <person name="Fedrigo O."/>
            <person name="Haase B."/>
            <person name="Mountcastle J."/>
            <person name="Balacco J."/>
            <person name="Tracey A."/>
            <person name="Schneider V."/>
            <person name="Okimoto R."/>
            <person name="Cheng H."/>
            <person name="Hawken R."/>
            <person name="Howe K."/>
            <person name="Jarvis E.D."/>
        </authorList>
    </citation>
    <scope>NUCLEOTIDE SEQUENCE [LARGE SCALE GENOMIC DNA]</scope>
    <source>
        <strain evidence="1">Broiler</strain>
    </source>
</reference>
<evidence type="ECO:0000313" key="1">
    <source>
        <dbReference type="Ensembl" id="ENSGALP00010013452.1"/>
    </source>
</evidence>
<keyword evidence="2" id="KW-1185">Reference proteome</keyword>
<dbReference type="AlphaFoldDB" id="A0A8V0Y7A5"/>
<reference evidence="1" key="2">
    <citation type="submission" date="2025-08" db="UniProtKB">
        <authorList>
            <consortium name="Ensembl"/>
        </authorList>
    </citation>
    <scope>IDENTIFICATION</scope>
    <source>
        <strain evidence="1">broiler</strain>
    </source>
</reference>